<keyword evidence="1 2" id="KW-0732">Signal</keyword>
<protein>
    <submittedName>
        <fullName evidence="4">Thioredoxin domain-containing protein 12-like</fullName>
    </submittedName>
</protein>
<dbReference type="InterPro" id="IPR036249">
    <property type="entry name" value="Thioredoxin-like_sf"/>
</dbReference>
<dbReference type="SUPFAM" id="SSF52833">
    <property type="entry name" value="Thioredoxin-like"/>
    <property type="match status" value="1"/>
</dbReference>
<dbReference type="InterPro" id="IPR017937">
    <property type="entry name" value="Thioredoxin_CS"/>
</dbReference>
<evidence type="ECO:0000313" key="4">
    <source>
        <dbReference type="RefSeq" id="XP_014666246.1"/>
    </source>
</evidence>
<dbReference type="RefSeq" id="XP_014666246.1">
    <property type="nucleotide sequence ID" value="XM_014810760.1"/>
</dbReference>
<dbReference type="GeneID" id="106808169"/>
<dbReference type="Gene3D" id="3.40.30.10">
    <property type="entry name" value="Glutaredoxin"/>
    <property type="match status" value="1"/>
</dbReference>
<name>A0ABM1E225_PRICU</name>
<evidence type="ECO:0000256" key="2">
    <source>
        <dbReference type="SAM" id="SignalP"/>
    </source>
</evidence>
<proteinExistence type="predicted"/>
<dbReference type="Pfam" id="PF13899">
    <property type="entry name" value="Thioredoxin_7"/>
    <property type="match status" value="1"/>
</dbReference>
<evidence type="ECO:0000256" key="1">
    <source>
        <dbReference type="ARBA" id="ARBA00022729"/>
    </source>
</evidence>
<feature type="chain" id="PRO_5047396273" evidence="2">
    <location>
        <begin position="27"/>
        <end position="174"/>
    </location>
</feature>
<dbReference type="PROSITE" id="PS00194">
    <property type="entry name" value="THIOREDOXIN_1"/>
    <property type="match status" value="1"/>
</dbReference>
<accession>A0ABM1E225</accession>
<sequence length="174" mass="19817">MARFMSSVKLFAVFLSLLTVLHVSYQDEEVNDEVEEDISNGYGNKINWVGDIDAAFEVSATENKPLMVIIHKSWCGACKSLKSKFKDSTDILELSKDFVMVNLQDEDEPDDEKFKPDGGYIPRILFFGSDGVFREDLVGPNEKYKYYVPDPLKIMDNMKKALSSQHITRSTDEL</sequence>
<reference evidence="4" key="1">
    <citation type="submission" date="2025-08" db="UniProtKB">
        <authorList>
            <consortium name="RefSeq"/>
        </authorList>
    </citation>
    <scope>IDENTIFICATION</scope>
</reference>
<organism evidence="3 4">
    <name type="scientific">Priapulus caudatus</name>
    <name type="common">Priapulid worm</name>
    <dbReference type="NCBI Taxonomy" id="37621"/>
    <lineage>
        <taxon>Eukaryota</taxon>
        <taxon>Metazoa</taxon>
        <taxon>Ecdysozoa</taxon>
        <taxon>Scalidophora</taxon>
        <taxon>Priapulida</taxon>
        <taxon>Priapulimorpha</taxon>
        <taxon>Priapulimorphida</taxon>
        <taxon>Priapulidae</taxon>
        <taxon>Priapulus</taxon>
    </lineage>
</organism>
<keyword evidence="3" id="KW-1185">Reference proteome</keyword>
<dbReference type="Proteomes" id="UP000695022">
    <property type="component" value="Unplaced"/>
</dbReference>
<dbReference type="InterPro" id="IPR051099">
    <property type="entry name" value="AGR/TXD"/>
</dbReference>
<feature type="signal peptide" evidence="2">
    <location>
        <begin position="1"/>
        <end position="26"/>
    </location>
</feature>
<dbReference type="PANTHER" id="PTHR15337">
    <property type="entry name" value="ANTERIOR GRADIENT PROTEIN-RELATED"/>
    <property type="match status" value="1"/>
</dbReference>
<gene>
    <name evidence="4" type="primary">LOC106808169</name>
</gene>
<dbReference type="PANTHER" id="PTHR15337:SF11">
    <property type="entry name" value="THIOREDOXIN DOMAIN-CONTAINING PROTEIN"/>
    <property type="match status" value="1"/>
</dbReference>
<evidence type="ECO:0000313" key="3">
    <source>
        <dbReference type="Proteomes" id="UP000695022"/>
    </source>
</evidence>